<dbReference type="EMBL" id="GL945429">
    <property type="protein sequence ID" value="EGO29372.1"/>
    <property type="molecule type" value="Genomic_DNA"/>
</dbReference>
<feature type="region of interest" description="Disordered" evidence="1">
    <location>
        <begin position="98"/>
        <end position="118"/>
    </location>
</feature>
<sequence>MPPPHSTPLHDTPPSSTAHNVKIYLIPDTNILRPTYPDALPTLHAHCPWGGLYVVLEVVAAYSFGALQTPLYFYPPQRKDPAPETRLNVPACAVVTPKSVHPTSSRDDPPPPFVVPPHTGSQPIPIARAFLAALPPPPGVWTR</sequence>
<name>F8NGI5_SERL9</name>
<dbReference type="RefSeq" id="XP_007313614.1">
    <property type="nucleotide sequence ID" value="XM_007313552.1"/>
</dbReference>
<dbReference type="AlphaFoldDB" id="F8NGI5"/>
<dbReference type="KEGG" id="sla:SERLADRAFT_433362"/>
<dbReference type="HOGENOM" id="CLU_1807397_0_0_1"/>
<organism>
    <name type="scientific">Serpula lacrymans var. lacrymans (strain S7.9)</name>
    <name type="common">Dry rot fungus</name>
    <dbReference type="NCBI Taxonomy" id="578457"/>
    <lineage>
        <taxon>Eukaryota</taxon>
        <taxon>Fungi</taxon>
        <taxon>Dikarya</taxon>
        <taxon>Basidiomycota</taxon>
        <taxon>Agaricomycotina</taxon>
        <taxon>Agaricomycetes</taxon>
        <taxon>Agaricomycetidae</taxon>
        <taxon>Boletales</taxon>
        <taxon>Coniophorineae</taxon>
        <taxon>Serpulaceae</taxon>
        <taxon>Serpula</taxon>
    </lineage>
</organism>
<reference evidence="2" key="1">
    <citation type="submission" date="2011-04" db="EMBL/GenBank/DDBJ databases">
        <title>Evolution of plant cell wall degrading machinery underlies the functional diversity of forest fungi.</title>
        <authorList>
            <consortium name="US DOE Joint Genome Institute (JGI-PGF)"/>
            <person name="Eastwood D.C."/>
            <person name="Floudas D."/>
            <person name="Binder M."/>
            <person name="Majcherczyk A."/>
            <person name="Schneider P."/>
            <person name="Aerts A."/>
            <person name="Asiegbu F.O."/>
            <person name="Baker S.E."/>
            <person name="Barry K."/>
            <person name="Bendiksby M."/>
            <person name="Blumentritt M."/>
            <person name="Coutinho P.M."/>
            <person name="Cullen D."/>
            <person name="Cullen D."/>
            <person name="Gathman A."/>
            <person name="Goodell B."/>
            <person name="Henrissat B."/>
            <person name="Ihrmark K."/>
            <person name="Kauserud H."/>
            <person name="Kohler A."/>
            <person name="LaButti K."/>
            <person name="Lapidus A."/>
            <person name="Lavin J.L."/>
            <person name="Lee Y.-H."/>
            <person name="Lindquist E."/>
            <person name="Lilly W."/>
            <person name="Lucas S."/>
            <person name="Morin E."/>
            <person name="Murat C."/>
            <person name="Oguiza J.A."/>
            <person name="Park J."/>
            <person name="Pisabarro A.G."/>
            <person name="Riley R."/>
            <person name="Rosling A."/>
            <person name="Salamov A."/>
            <person name="Schmidt O."/>
            <person name="Schmutz J."/>
            <person name="Skrede I."/>
            <person name="Stenlid J."/>
            <person name="Wiebenga A."/>
            <person name="Xie X."/>
            <person name="Kues U."/>
            <person name="Hibbett D.S."/>
            <person name="Hoffmeister D."/>
            <person name="Hogberg N."/>
            <person name="Martin F."/>
            <person name="Grigoriev I.V."/>
            <person name="Watkinson S.C."/>
        </authorList>
    </citation>
    <scope>NUCLEOTIDE SEQUENCE</scope>
    <source>
        <strain evidence="2">S7.9</strain>
    </source>
</reference>
<dbReference type="GeneID" id="18814176"/>
<accession>F8NGI5</accession>
<proteinExistence type="predicted"/>
<dbReference type="Proteomes" id="UP000008064">
    <property type="component" value="Unassembled WGS sequence"/>
</dbReference>
<evidence type="ECO:0000256" key="1">
    <source>
        <dbReference type="SAM" id="MobiDB-lite"/>
    </source>
</evidence>
<gene>
    <name evidence="2" type="ORF">SERLADRAFT_433362</name>
</gene>
<protein>
    <submittedName>
        <fullName evidence="2">Uncharacterized protein</fullName>
    </submittedName>
</protein>
<evidence type="ECO:0000313" key="2">
    <source>
        <dbReference type="EMBL" id="EGO29372.1"/>
    </source>
</evidence>